<dbReference type="EMBL" id="LSZP01000062">
    <property type="protein sequence ID" value="KXU33990.1"/>
    <property type="molecule type" value="Genomic_DNA"/>
</dbReference>
<evidence type="ECO:0000256" key="2">
    <source>
        <dbReference type="ARBA" id="ARBA00022723"/>
    </source>
</evidence>
<dbReference type="InterPro" id="IPR002678">
    <property type="entry name" value="DUF34/NIF3"/>
</dbReference>
<organism evidence="4 5">
    <name type="scientific">Cephaloticoccus capnophilus</name>
    <dbReference type="NCBI Taxonomy" id="1548208"/>
    <lineage>
        <taxon>Bacteria</taxon>
        <taxon>Pseudomonadati</taxon>
        <taxon>Verrucomicrobiota</taxon>
        <taxon>Opitutia</taxon>
        <taxon>Opitutales</taxon>
        <taxon>Opitutaceae</taxon>
        <taxon>Cephaloticoccus</taxon>
    </lineage>
</organism>
<dbReference type="AlphaFoldDB" id="A0A139SHN1"/>
<keyword evidence="5" id="KW-1185">Reference proteome</keyword>
<feature type="binding site" evidence="3">
    <location>
        <position position="67"/>
    </location>
    <ligand>
        <name>a divalent metal cation</name>
        <dbReference type="ChEBI" id="CHEBI:60240"/>
        <label>1</label>
    </ligand>
</feature>
<dbReference type="NCBIfam" id="TIGR00486">
    <property type="entry name" value="YbgI_SA1388"/>
    <property type="match status" value="1"/>
</dbReference>
<name>A0A139SHN1_9BACT</name>
<keyword evidence="2 3" id="KW-0479">Metal-binding</keyword>
<dbReference type="GO" id="GO:0046872">
    <property type="term" value="F:metal ion binding"/>
    <property type="evidence" value="ECO:0007669"/>
    <property type="project" value="UniProtKB-KW"/>
</dbReference>
<dbReference type="PANTHER" id="PTHR13799:SF14">
    <property type="entry name" value="GTP CYCLOHYDROLASE 1 TYPE 2 HOMOLOG"/>
    <property type="match status" value="1"/>
</dbReference>
<dbReference type="Proteomes" id="UP000071392">
    <property type="component" value="Unassembled WGS sequence"/>
</dbReference>
<feature type="binding site" evidence="3">
    <location>
        <position position="222"/>
    </location>
    <ligand>
        <name>a divalent metal cation</name>
        <dbReference type="ChEBI" id="CHEBI:60240"/>
        <label>1</label>
    </ligand>
</feature>
<comment type="similarity">
    <text evidence="1">Belongs to the GTP cyclohydrolase I type 2/NIF3 family.</text>
</comment>
<evidence type="ECO:0000313" key="5">
    <source>
        <dbReference type="Proteomes" id="UP000071392"/>
    </source>
</evidence>
<reference evidence="4 5" key="1">
    <citation type="submission" date="2016-02" db="EMBL/GenBank/DDBJ databases">
        <authorList>
            <person name="Wen L."/>
            <person name="He K."/>
            <person name="Yang H."/>
        </authorList>
    </citation>
    <scope>NUCLEOTIDE SEQUENCE [LARGE SCALE GENOMIC DNA]</scope>
    <source>
        <strain evidence="4 5">CV41</strain>
    </source>
</reference>
<evidence type="ECO:0000313" key="4">
    <source>
        <dbReference type="EMBL" id="KXU33990.1"/>
    </source>
</evidence>
<feature type="binding site" evidence="3">
    <location>
        <position position="103"/>
    </location>
    <ligand>
        <name>a divalent metal cation</name>
        <dbReference type="ChEBI" id="CHEBI:60240"/>
        <label>1</label>
    </ligand>
</feature>
<comment type="caution">
    <text evidence="4">The sequence shown here is derived from an EMBL/GenBank/DDBJ whole genome shotgun (WGS) entry which is preliminary data.</text>
</comment>
<dbReference type="PANTHER" id="PTHR13799">
    <property type="entry name" value="NGG1 INTERACTING FACTOR 3"/>
    <property type="match status" value="1"/>
</dbReference>
<dbReference type="SUPFAM" id="SSF102705">
    <property type="entry name" value="NIF3 (NGG1p interacting factor 3)-like"/>
    <property type="match status" value="1"/>
</dbReference>
<evidence type="ECO:0000256" key="3">
    <source>
        <dbReference type="PIRSR" id="PIRSR602678-1"/>
    </source>
</evidence>
<evidence type="ECO:0000256" key="1">
    <source>
        <dbReference type="ARBA" id="ARBA00006964"/>
    </source>
</evidence>
<gene>
    <name evidence="4" type="ORF">AXK12_08105</name>
</gene>
<sequence length="254" mass="27715">MPTTAELVAYCDQRTRRTAFVDAPAAHNGLQMDNSGKVTRIGAAVDAGLIPFQKAAAAGIDFLIVHHGMYWDMPRPIVGPVYERVATLLRADCALYSSHLPLDAHPEIGNNALIARQLGLGPERGFAPNPGGDIGLICRNTLTRDALEARLREHYRQVTAICYGAEAPREVALCSGSGNSALRELVGHDGRAIVDTLITGELREEHFNLAQEARLNLYLCGHYATEVHGVRALAAELANRFELPWEFIETENPL</sequence>
<proteinExistence type="inferred from homology"/>
<protein>
    <submittedName>
        <fullName evidence="4">Dinuclear metal center protein, YbgI/SA1388 family</fullName>
    </submittedName>
</protein>
<dbReference type="RefSeq" id="WP_068713249.1">
    <property type="nucleotide sequence ID" value="NZ_LSZP01000062.1"/>
</dbReference>
<dbReference type="Pfam" id="PF01784">
    <property type="entry name" value="DUF34_NIF3"/>
    <property type="match status" value="1"/>
</dbReference>
<dbReference type="STRING" id="1548208.AXK12_08105"/>
<accession>A0A139SHN1</accession>
<dbReference type="GO" id="GO:0005737">
    <property type="term" value="C:cytoplasm"/>
    <property type="evidence" value="ECO:0007669"/>
    <property type="project" value="TreeGrafter"/>
</dbReference>
<dbReference type="InterPro" id="IPR036069">
    <property type="entry name" value="DUF34/NIF3_sf"/>
</dbReference>
<dbReference type="Gene3D" id="3.40.1390.30">
    <property type="entry name" value="NIF3 (NGG1p interacting factor 3)-like"/>
    <property type="match status" value="2"/>
</dbReference>
<feature type="binding site" evidence="3">
    <location>
        <position position="226"/>
    </location>
    <ligand>
        <name>a divalent metal cation</name>
        <dbReference type="ChEBI" id="CHEBI:60240"/>
        <label>1</label>
    </ligand>
</feature>
<feature type="binding site" evidence="3">
    <location>
        <position position="66"/>
    </location>
    <ligand>
        <name>a divalent metal cation</name>
        <dbReference type="ChEBI" id="CHEBI:60240"/>
        <label>1</label>
    </ligand>
</feature>
<dbReference type="OrthoDB" id="9792792at2"/>